<dbReference type="EMBL" id="CAFBLT010000001">
    <property type="protein sequence ID" value="CAB4871436.1"/>
    <property type="molecule type" value="Genomic_DNA"/>
</dbReference>
<dbReference type="AlphaFoldDB" id="A0A6J7QNK4"/>
<sequence length="82" mass="8963">MSQIIPQRSLRNDNAAIIKSVVDGETFIVTRNGVAVAELRPLDETKPEIVSKATLRNWVGVGPTIDLETFRKDLDGAIDSSL</sequence>
<dbReference type="EMBL" id="CAFBPM010000006">
    <property type="protein sequence ID" value="CAB5019237.1"/>
    <property type="molecule type" value="Genomic_DNA"/>
</dbReference>
<evidence type="ECO:0000313" key="3">
    <source>
        <dbReference type="EMBL" id="CAB5019237.1"/>
    </source>
</evidence>
<gene>
    <name evidence="2" type="ORF">UFOPK3427_00824</name>
    <name evidence="3" type="ORF">UFOPK4112_00807</name>
</gene>
<comment type="similarity">
    <text evidence="1">Belongs to the phD/YefM antitoxin family.</text>
</comment>
<dbReference type="SUPFAM" id="SSF143120">
    <property type="entry name" value="YefM-like"/>
    <property type="match status" value="1"/>
</dbReference>
<protein>
    <submittedName>
        <fullName evidence="3">Unannotated protein</fullName>
    </submittedName>
</protein>
<evidence type="ECO:0000313" key="2">
    <source>
        <dbReference type="EMBL" id="CAB4871436.1"/>
    </source>
</evidence>
<evidence type="ECO:0000256" key="1">
    <source>
        <dbReference type="ARBA" id="ARBA00009981"/>
    </source>
</evidence>
<dbReference type="InterPro" id="IPR036165">
    <property type="entry name" value="YefM-like_sf"/>
</dbReference>
<accession>A0A6J7QNK4</accession>
<organism evidence="3">
    <name type="scientific">freshwater metagenome</name>
    <dbReference type="NCBI Taxonomy" id="449393"/>
    <lineage>
        <taxon>unclassified sequences</taxon>
        <taxon>metagenomes</taxon>
        <taxon>ecological metagenomes</taxon>
    </lineage>
</organism>
<reference evidence="3" key="1">
    <citation type="submission" date="2020-05" db="EMBL/GenBank/DDBJ databases">
        <authorList>
            <person name="Chiriac C."/>
            <person name="Salcher M."/>
            <person name="Ghai R."/>
            <person name="Kavagutti S V."/>
        </authorList>
    </citation>
    <scope>NUCLEOTIDE SEQUENCE</scope>
</reference>
<proteinExistence type="inferred from homology"/>
<name>A0A6J7QNK4_9ZZZZ</name>